<organism evidence="14 15">
    <name type="scientific">Saponaria officinalis</name>
    <name type="common">Common soapwort</name>
    <name type="synonym">Lychnis saponaria</name>
    <dbReference type="NCBI Taxonomy" id="3572"/>
    <lineage>
        <taxon>Eukaryota</taxon>
        <taxon>Viridiplantae</taxon>
        <taxon>Streptophyta</taxon>
        <taxon>Embryophyta</taxon>
        <taxon>Tracheophyta</taxon>
        <taxon>Spermatophyta</taxon>
        <taxon>Magnoliopsida</taxon>
        <taxon>eudicotyledons</taxon>
        <taxon>Gunneridae</taxon>
        <taxon>Pentapetalae</taxon>
        <taxon>Caryophyllales</taxon>
        <taxon>Caryophyllaceae</taxon>
        <taxon>Caryophylleae</taxon>
        <taxon>Saponaria</taxon>
    </lineage>
</organism>
<evidence type="ECO:0000313" key="14">
    <source>
        <dbReference type="EMBL" id="KAK9699216.1"/>
    </source>
</evidence>
<accession>A0AAW1J8Q7</accession>
<comment type="caution">
    <text evidence="14">The sequence shown here is derived from an EMBL/GenBank/DDBJ whole genome shotgun (WGS) entry which is preliminary data.</text>
</comment>
<evidence type="ECO:0000256" key="6">
    <source>
        <dbReference type="ARBA" id="ARBA00022805"/>
    </source>
</evidence>
<dbReference type="EMBL" id="JBDFQZ010000008">
    <property type="protein sequence ID" value="KAK9699216.1"/>
    <property type="molecule type" value="Genomic_DNA"/>
</dbReference>
<gene>
    <name evidence="14" type="ORF">RND81_08G160600</name>
</gene>
<comment type="catalytic activity">
    <reaction evidence="11">
        <text>a 1,2-diacyl-3-O-(beta-D-galactosyl)-sn-glycerol + UDP-alpha-D-galactose = a 1,2-diacyl-3-O-[alpha-D-galactosyl-(1-&gt;6)-beta-D-galactosyl]-sn-glycerol + UDP + H(+)</text>
        <dbReference type="Rhea" id="RHEA:10520"/>
        <dbReference type="ChEBI" id="CHEBI:15378"/>
        <dbReference type="ChEBI" id="CHEBI:17615"/>
        <dbReference type="ChEBI" id="CHEBI:28396"/>
        <dbReference type="ChEBI" id="CHEBI:58223"/>
        <dbReference type="ChEBI" id="CHEBI:66914"/>
        <dbReference type="EC" id="2.4.1.241"/>
    </reaction>
</comment>
<feature type="domain" description="Glycosyl transferase family 1" evidence="13">
    <location>
        <begin position="552"/>
        <end position="684"/>
    </location>
</feature>
<name>A0AAW1J8Q7_SAPOF</name>
<reference evidence="14" key="1">
    <citation type="submission" date="2024-03" db="EMBL/GenBank/DDBJ databases">
        <title>WGS assembly of Saponaria officinalis var. Norfolk2.</title>
        <authorList>
            <person name="Jenkins J."/>
            <person name="Shu S."/>
            <person name="Grimwood J."/>
            <person name="Barry K."/>
            <person name="Goodstein D."/>
            <person name="Schmutz J."/>
            <person name="Leebens-Mack J."/>
            <person name="Osbourn A."/>
        </authorList>
    </citation>
    <scope>NUCLEOTIDE SEQUENCE [LARGE SCALE GENOMIC DNA]</scope>
    <source>
        <strain evidence="14">JIC</strain>
    </source>
</reference>
<evidence type="ECO:0000256" key="5">
    <source>
        <dbReference type="ARBA" id="ARBA00022679"/>
    </source>
</evidence>
<keyword evidence="7" id="KW-0809">Transit peptide</keyword>
<sequence>MNNFIPQTTTSSETSPAKANAFSFISKGWREVRDSAESDLRLMKDRANSFKNLASSIDRELENFINSSIKPPSSTSPENDFVKRIQPKLTEFRRVYSSPEFSRKVLEKYWGPATRPRIRIDLSSIRNAMVVESGGERVRVGGRNGGVRFREFNLGLKERDMEDFDDDYEKGFKEWEPIKALKTRLKEFEVKKSKDDMFGVWKNNELVEKLKSSLKAFRWESQDKDVPPLDVPELLAYFVRQSGPFLDQLGIRKDVCDKIVDSLCSKRKNQLLLHSLAGRESSVIESDEISDELDLRIASVLQSTGHHYEGGFWSDLMKQNPSDKKRHVAIVTTASLPWMTGTAVNPLFRAAYLAKSEKQKVTLLVPWLCKSDQELVYPNKLTFNSPEEQEDYIRNWLEERTGFKSDFKISFYPGKFSKERRSIIPTGDTSSFIPSNDADIAILEEPEHLNWYHHGKRWTDKFNHVVGIVHTNYLEYIKREKNGALQAFLVKHINNIVTRAHCHKVLRLSAATQDLPKSLICNVHGVNPKFLEIGEKLASERASGEQAFSKGAYFLGKMVWAKGYKELIELLSKHKNELDSLKLDVFGNGEDAHEVQSTAKRLNLNLNFQKGRDHADDSLHRYKVFINPSVSDVLCTATAEALAMGKFVVCADHPSNEFFTSFPNCLTYKTSEDFVVKVKEALSKDPQPLTPEERYKLSWEAATQRFMEYSDLDKLLQTDQGGRSSINTIGKSVSMPNLSDMVDGGLAVAHYCFTGSEILRLATGAIPGSRNYDKQHSKDLHLLPPQVEDPIYHW</sequence>
<dbReference type="Gene3D" id="3.40.50.2000">
    <property type="entry name" value="Glycogen Phosphorylase B"/>
    <property type="match status" value="1"/>
</dbReference>
<keyword evidence="2" id="KW-0150">Chloroplast</keyword>
<evidence type="ECO:0000256" key="8">
    <source>
        <dbReference type="ARBA" id="ARBA00023136"/>
    </source>
</evidence>
<dbReference type="GO" id="GO:0046481">
    <property type="term" value="F:digalactosyldiacylglycerol synthase activity"/>
    <property type="evidence" value="ECO:0007669"/>
    <property type="project" value="UniProtKB-EC"/>
</dbReference>
<dbReference type="GO" id="GO:0019375">
    <property type="term" value="P:galactolipid biosynthetic process"/>
    <property type="evidence" value="ECO:0007669"/>
    <property type="project" value="TreeGrafter"/>
</dbReference>
<dbReference type="FunFam" id="3.40.50.2000:FF:000218">
    <property type="entry name" value="Digalactosyldiacylglycerol synthase 1, chloroplastic-like"/>
    <property type="match status" value="1"/>
</dbReference>
<dbReference type="PANTHER" id="PTHR46132:SF6">
    <property type="entry name" value="DIGALACTOSYLDIACYLGLYCEROL SYNTHASE 1, CHLOROPLASTIC"/>
    <property type="match status" value="1"/>
</dbReference>
<evidence type="ECO:0000256" key="1">
    <source>
        <dbReference type="ARBA" id="ARBA00009481"/>
    </source>
</evidence>
<dbReference type="InterPro" id="IPR001296">
    <property type="entry name" value="Glyco_trans_1"/>
</dbReference>
<evidence type="ECO:0000256" key="7">
    <source>
        <dbReference type="ARBA" id="ARBA00022946"/>
    </source>
</evidence>
<keyword evidence="4" id="KW-0328">Glycosyltransferase</keyword>
<dbReference type="Proteomes" id="UP001443914">
    <property type="component" value="Unassembled WGS sequence"/>
</dbReference>
<dbReference type="GO" id="GO:0009707">
    <property type="term" value="C:chloroplast outer membrane"/>
    <property type="evidence" value="ECO:0007669"/>
    <property type="project" value="UniProtKB-SubCell"/>
</dbReference>
<dbReference type="FunFam" id="3.40.50.2000:FF:000325">
    <property type="entry name" value="Digalactosyldiacylglycerol synthase 1, chloroplastic"/>
    <property type="match status" value="1"/>
</dbReference>
<evidence type="ECO:0000313" key="15">
    <source>
        <dbReference type="Proteomes" id="UP001443914"/>
    </source>
</evidence>
<evidence type="ECO:0000259" key="13">
    <source>
        <dbReference type="Pfam" id="PF00534"/>
    </source>
</evidence>
<dbReference type="AlphaFoldDB" id="A0AAW1J8Q7"/>
<evidence type="ECO:0000256" key="3">
    <source>
        <dbReference type="ARBA" id="ARBA00022640"/>
    </source>
</evidence>
<dbReference type="Pfam" id="PF00534">
    <property type="entry name" value="Glycos_transf_1"/>
    <property type="match status" value="1"/>
</dbReference>
<comment type="similarity">
    <text evidence="1">Belongs to the glycosyltransferase group 1 family. Glycosyltransferase 4 subfamily.</text>
</comment>
<evidence type="ECO:0000256" key="11">
    <source>
        <dbReference type="ARBA" id="ARBA00048651"/>
    </source>
</evidence>
<dbReference type="PANTHER" id="PTHR46132">
    <property type="entry name" value="DIGALACTOSYLDIACYLGLYCEROL SYNTHASE 2, CHLOROPLASTIC"/>
    <property type="match status" value="1"/>
</dbReference>
<dbReference type="InterPro" id="IPR044525">
    <property type="entry name" value="DGDG1/2"/>
</dbReference>
<keyword evidence="5" id="KW-0808">Transferase</keyword>
<dbReference type="CDD" id="cd01635">
    <property type="entry name" value="Glycosyltransferase_GTB-type"/>
    <property type="match status" value="1"/>
</dbReference>
<keyword evidence="8" id="KW-0472">Membrane</keyword>
<evidence type="ECO:0000256" key="2">
    <source>
        <dbReference type="ARBA" id="ARBA00022528"/>
    </source>
</evidence>
<dbReference type="SUPFAM" id="SSF53756">
    <property type="entry name" value="UDP-Glycosyltransferase/glycogen phosphorylase"/>
    <property type="match status" value="1"/>
</dbReference>
<keyword evidence="15" id="KW-1185">Reference proteome</keyword>
<protein>
    <recommendedName>
        <fullName evidence="12">Digalactosyldiacylglycerol synthase 1, chloroplastic</fullName>
        <ecNumber evidence="10">2.4.1.241</ecNumber>
    </recommendedName>
</protein>
<evidence type="ECO:0000256" key="4">
    <source>
        <dbReference type="ARBA" id="ARBA00022676"/>
    </source>
</evidence>
<comment type="subcellular location">
    <subcellularLocation>
        <location evidence="9">Plastid</location>
        <location evidence="9">Chloroplast outer membrane</location>
    </subcellularLocation>
</comment>
<proteinExistence type="inferred from homology"/>
<dbReference type="EC" id="2.4.1.241" evidence="10"/>
<keyword evidence="3" id="KW-0934">Plastid</keyword>
<evidence type="ECO:0000256" key="10">
    <source>
        <dbReference type="ARBA" id="ARBA00024055"/>
    </source>
</evidence>
<keyword evidence="6" id="KW-1002">Plastid outer membrane</keyword>
<evidence type="ECO:0000256" key="9">
    <source>
        <dbReference type="ARBA" id="ARBA00024013"/>
    </source>
</evidence>
<evidence type="ECO:0000256" key="12">
    <source>
        <dbReference type="ARBA" id="ARBA00071595"/>
    </source>
</evidence>